<comment type="caution">
    <text evidence="1">The sequence shown here is derived from an EMBL/GenBank/DDBJ whole genome shotgun (WGS) entry which is preliminary data.</text>
</comment>
<dbReference type="RefSeq" id="WP_224194216.1">
    <property type="nucleotide sequence ID" value="NZ_JAIRAU010000031.1"/>
</dbReference>
<dbReference type="Proteomes" id="UP001139031">
    <property type="component" value="Unassembled WGS sequence"/>
</dbReference>
<sequence length="183" mass="19324">MRRRRPAWSAVLCALFLGACPDDQPQDPLDPDLLVALAEAGGRGRGEALSGLYFTVSEVLECDCPQRMGVDLCAGGAAQLLGLDGAAQVVQVDGWLTFTPEAAALPWALSGAVERDRSFALAGLSGLAIGLFTIDLHARFDGEFDPERRLHGELAHRLLGELPDGPVDCRATYAIDGEPAPGT</sequence>
<evidence type="ECO:0000313" key="1">
    <source>
        <dbReference type="EMBL" id="MBZ5712460.1"/>
    </source>
</evidence>
<evidence type="ECO:0000313" key="2">
    <source>
        <dbReference type="Proteomes" id="UP001139031"/>
    </source>
</evidence>
<keyword evidence="2" id="KW-1185">Reference proteome</keyword>
<name>A0ABS7TW49_9BACT</name>
<proteinExistence type="predicted"/>
<gene>
    <name evidence="1" type="ORF">K7C98_24725</name>
</gene>
<reference evidence="1" key="1">
    <citation type="submission" date="2021-08" db="EMBL/GenBank/DDBJ databases">
        <authorList>
            <person name="Stevens D.C."/>
        </authorList>
    </citation>
    <scope>NUCLEOTIDE SEQUENCE</scope>
    <source>
        <strain evidence="1">DSM 53165</strain>
    </source>
</reference>
<evidence type="ECO:0008006" key="3">
    <source>
        <dbReference type="Google" id="ProtNLM"/>
    </source>
</evidence>
<accession>A0ABS7TW49</accession>
<dbReference type="EMBL" id="JAIRAU010000031">
    <property type="protein sequence ID" value="MBZ5712460.1"/>
    <property type="molecule type" value="Genomic_DNA"/>
</dbReference>
<dbReference type="PROSITE" id="PS51257">
    <property type="entry name" value="PROKAR_LIPOPROTEIN"/>
    <property type="match status" value="1"/>
</dbReference>
<protein>
    <recommendedName>
        <fullName evidence="3">Lipoprotein</fullName>
    </recommendedName>
</protein>
<organism evidence="1 2">
    <name type="scientific">Nannocystis pusilla</name>
    <dbReference type="NCBI Taxonomy" id="889268"/>
    <lineage>
        <taxon>Bacteria</taxon>
        <taxon>Pseudomonadati</taxon>
        <taxon>Myxococcota</taxon>
        <taxon>Polyangia</taxon>
        <taxon>Nannocystales</taxon>
        <taxon>Nannocystaceae</taxon>
        <taxon>Nannocystis</taxon>
    </lineage>
</organism>